<dbReference type="Proteomes" id="UP000026962">
    <property type="component" value="Chromosome 3"/>
</dbReference>
<proteinExistence type="predicted"/>
<evidence type="ECO:0000313" key="2">
    <source>
        <dbReference type="Proteomes" id="UP000026962"/>
    </source>
</evidence>
<accession>A0A0E0KHA6</accession>
<organism evidence="1">
    <name type="scientific">Oryza punctata</name>
    <name type="common">Red rice</name>
    <dbReference type="NCBI Taxonomy" id="4537"/>
    <lineage>
        <taxon>Eukaryota</taxon>
        <taxon>Viridiplantae</taxon>
        <taxon>Streptophyta</taxon>
        <taxon>Embryophyta</taxon>
        <taxon>Tracheophyta</taxon>
        <taxon>Spermatophyta</taxon>
        <taxon>Magnoliopsida</taxon>
        <taxon>Liliopsida</taxon>
        <taxon>Poales</taxon>
        <taxon>Poaceae</taxon>
        <taxon>BOP clade</taxon>
        <taxon>Oryzoideae</taxon>
        <taxon>Oryzeae</taxon>
        <taxon>Oryzinae</taxon>
        <taxon>Oryza</taxon>
    </lineage>
</organism>
<name>A0A0E0KHA6_ORYPU</name>
<reference evidence="1" key="1">
    <citation type="submission" date="2015-04" db="UniProtKB">
        <authorList>
            <consortium name="EnsemblPlants"/>
        </authorList>
    </citation>
    <scope>IDENTIFICATION</scope>
</reference>
<dbReference type="HOGENOM" id="CLU_2593951_0_0_1"/>
<evidence type="ECO:0000313" key="1">
    <source>
        <dbReference type="EnsemblPlants" id="OPUNC03G26550.1"/>
    </source>
</evidence>
<dbReference type="EnsemblPlants" id="OPUNC03G26550.1">
    <property type="protein sequence ID" value="OPUNC03G26550.1"/>
    <property type="gene ID" value="OPUNC03G26550"/>
</dbReference>
<sequence>MDIQNGLSSLTTSSNNSALVTPLSWIIKELKTNVLNYVVGDVHSELGGEASEQEATMGRRTKREVEGGMTVTTPVAMLLS</sequence>
<reference evidence="1" key="2">
    <citation type="submission" date="2018-05" db="EMBL/GenBank/DDBJ databases">
        <title>OpunRS2 (Oryza punctata Reference Sequence Version 2).</title>
        <authorList>
            <person name="Zhang J."/>
            <person name="Kudrna D."/>
            <person name="Lee S."/>
            <person name="Talag J."/>
            <person name="Welchert J."/>
            <person name="Wing R.A."/>
        </authorList>
    </citation>
    <scope>NUCLEOTIDE SEQUENCE [LARGE SCALE GENOMIC DNA]</scope>
</reference>
<dbReference type="Gramene" id="OPUNC03G26550.1">
    <property type="protein sequence ID" value="OPUNC03G26550.1"/>
    <property type="gene ID" value="OPUNC03G26550"/>
</dbReference>
<protein>
    <submittedName>
        <fullName evidence="1">Uncharacterized protein</fullName>
    </submittedName>
</protein>
<dbReference type="AlphaFoldDB" id="A0A0E0KHA6"/>
<keyword evidence="2" id="KW-1185">Reference proteome</keyword>